<dbReference type="Proteomes" id="UP000260136">
    <property type="component" value="Chromosome"/>
</dbReference>
<keyword evidence="3" id="KW-0560">Oxidoreductase</keyword>
<dbReference type="SUPFAM" id="SSF51998">
    <property type="entry name" value="PFL-like glycyl radical enzymes"/>
    <property type="match status" value="1"/>
</dbReference>
<name>A0A3B0PWM6_MYCGL</name>
<dbReference type="GO" id="GO:0005524">
    <property type="term" value="F:ATP binding"/>
    <property type="evidence" value="ECO:0007669"/>
    <property type="project" value="TreeGrafter"/>
</dbReference>
<reference evidence="4" key="1">
    <citation type="submission" date="2018-06" db="EMBL/GenBank/DDBJ databases">
        <authorList>
            <consortium name="Pathogen Informatics"/>
        </authorList>
    </citation>
    <scope>NUCLEOTIDE SEQUENCE [LARGE SCALE GENOMIC DNA]</scope>
    <source>
        <strain evidence="4">NCTC10115</strain>
    </source>
</reference>
<sequence length="91" mass="10686">MYSLAYKLNEHNYKYYKDGAYELGPNPYIDICAQAQKHVDQAISLTLFMNDTATTRDLNKAYIRAYKSKCASVYYVRVRQNVLEDSENLDW</sequence>
<evidence type="ECO:0000313" key="4">
    <source>
        <dbReference type="Proteomes" id="UP000260136"/>
    </source>
</evidence>
<accession>A0A3B0PWM6</accession>
<dbReference type="EMBL" id="LS991952">
    <property type="protein sequence ID" value="SYV93801.1"/>
    <property type="molecule type" value="Genomic_DNA"/>
</dbReference>
<dbReference type="InterPro" id="IPR039718">
    <property type="entry name" value="Rrm1"/>
</dbReference>
<dbReference type="GO" id="GO:0009263">
    <property type="term" value="P:deoxyribonucleotide biosynthetic process"/>
    <property type="evidence" value="ECO:0007669"/>
    <property type="project" value="TreeGrafter"/>
</dbReference>
<comment type="similarity">
    <text evidence="1">Belongs to the ribonucleoside diphosphate reductase large chain family.</text>
</comment>
<dbReference type="AlphaFoldDB" id="A0A3B0PWM6"/>
<feature type="domain" description="Ribonucleotide reductase large subunit C-terminal" evidence="2">
    <location>
        <begin position="4"/>
        <end position="76"/>
    </location>
</feature>
<proteinExistence type="inferred from homology"/>
<feature type="non-terminal residue" evidence="3">
    <location>
        <position position="91"/>
    </location>
</feature>
<protein>
    <submittedName>
        <fullName evidence="3">Ribonucleoside-diphosphate reductase subunit alpha</fullName>
        <ecNumber evidence="3">1.17.4.1</ecNumber>
    </submittedName>
</protein>
<evidence type="ECO:0000313" key="3">
    <source>
        <dbReference type="EMBL" id="SYV93801.1"/>
    </source>
</evidence>
<evidence type="ECO:0000256" key="1">
    <source>
        <dbReference type="ARBA" id="ARBA00010406"/>
    </source>
</evidence>
<evidence type="ECO:0000259" key="2">
    <source>
        <dbReference type="Pfam" id="PF02867"/>
    </source>
</evidence>
<dbReference type="PANTHER" id="PTHR11573">
    <property type="entry name" value="RIBONUCLEOSIDE-DIPHOSPHATE REDUCTASE LARGE CHAIN"/>
    <property type="match status" value="1"/>
</dbReference>
<dbReference type="GO" id="GO:0004748">
    <property type="term" value="F:ribonucleoside-diphosphate reductase activity, thioredoxin disulfide as acceptor"/>
    <property type="evidence" value="ECO:0007669"/>
    <property type="project" value="UniProtKB-EC"/>
</dbReference>
<dbReference type="EC" id="1.17.4.1" evidence="3"/>
<dbReference type="PANTHER" id="PTHR11573:SF30">
    <property type="entry name" value="RIBONUCLEOSIDE-DIPHOSPHATE REDUCTASE 2 SUBUNIT ALPHA"/>
    <property type="match status" value="1"/>
</dbReference>
<dbReference type="GO" id="GO:0005971">
    <property type="term" value="C:ribonucleoside-diphosphate reductase complex"/>
    <property type="evidence" value="ECO:0007669"/>
    <property type="project" value="TreeGrafter"/>
</dbReference>
<organism evidence="3 4">
    <name type="scientific">Mycoplasmoides gallisepticum</name>
    <name type="common">Mycoplasma gallisepticum</name>
    <dbReference type="NCBI Taxonomy" id="2096"/>
    <lineage>
        <taxon>Bacteria</taxon>
        <taxon>Bacillati</taxon>
        <taxon>Mycoplasmatota</taxon>
        <taxon>Mycoplasmoidales</taxon>
        <taxon>Mycoplasmoidaceae</taxon>
        <taxon>Mycoplasmoides</taxon>
    </lineage>
</organism>
<gene>
    <name evidence="3" type="primary">nrdE_1</name>
    <name evidence="3" type="ORF">NCTC10115_00090</name>
</gene>
<dbReference type="Pfam" id="PF02867">
    <property type="entry name" value="Ribonuc_red_lgC"/>
    <property type="match status" value="1"/>
</dbReference>
<dbReference type="Gene3D" id="3.20.70.20">
    <property type="match status" value="1"/>
</dbReference>
<dbReference type="InterPro" id="IPR000788">
    <property type="entry name" value="RNR_lg_C"/>
</dbReference>